<dbReference type="InterPro" id="IPR035979">
    <property type="entry name" value="RBD_domain_sf"/>
</dbReference>
<dbReference type="EMBL" id="JADNRY010000041">
    <property type="protein sequence ID" value="KAF9070419.1"/>
    <property type="molecule type" value="Genomic_DNA"/>
</dbReference>
<name>A0A9P5PW72_9AGAR</name>
<keyword evidence="7 10" id="KW-0496">Mitochondrion</keyword>
<dbReference type="AlphaFoldDB" id="A0A9P5PW72"/>
<dbReference type="SUPFAM" id="SSF54928">
    <property type="entry name" value="RNA-binding domain, RBD"/>
    <property type="match status" value="1"/>
</dbReference>
<evidence type="ECO:0000256" key="5">
    <source>
        <dbReference type="ARBA" id="ARBA00022792"/>
    </source>
</evidence>
<evidence type="ECO:0000256" key="2">
    <source>
        <dbReference type="ARBA" id="ARBA00010320"/>
    </source>
</evidence>
<dbReference type="InterPro" id="IPR027417">
    <property type="entry name" value="P-loop_NTPase"/>
</dbReference>
<evidence type="ECO:0000259" key="12">
    <source>
        <dbReference type="Pfam" id="PF10443"/>
    </source>
</evidence>
<keyword evidence="14" id="KW-1185">Reference proteome</keyword>
<evidence type="ECO:0000256" key="3">
    <source>
        <dbReference type="ARBA" id="ARBA00020222"/>
    </source>
</evidence>
<keyword evidence="10" id="KW-0507">mRNA processing</keyword>
<dbReference type="GO" id="GO:0006397">
    <property type="term" value="P:mRNA processing"/>
    <property type="evidence" value="ECO:0007669"/>
    <property type="project" value="UniProtKB-UniRule"/>
</dbReference>
<dbReference type="SUPFAM" id="SSF52540">
    <property type="entry name" value="P-loop containing nucleoside triphosphate hydrolases"/>
    <property type="match status" value="1"/>
</dbReference>
<dbReference type="Pfam" id="PF10443">
    <property type="entry name" value="RNA12"/>
    <property type="match status" value="1"/>
</dbReference>
<proteinExistence type="inferred from homology"/>
<reference evidence="13" key="1">
    <citation type="submission" date="2020-11" db="EMBL/GenBank/DDBJ databases">
        <authorList>
            <consortium name="DOE Joint Genome Institute"/>
            <person name="Ahrendt S."/>
            <person name="Riley R."/>
            <person name="Andreopoulos W."/>
            <person name="Labutti K."/>
            <person name="Pangilinan J."/>
            <person name="Ruiz-Duenas F.J."/>
            <person name="Barrasa J.M."/>
            <person name="Sanchez-Garcia M."/>
            <person name="Camarero S."/>
            <person name="Miyauchi S."/>
            <person name="Serrano A."/>
            <person name="Linde D."/>
            <person name="Babiker R."/>
            <person name="Drula E."/>
            <person name="Ayuso-Fernandez I."/>
            <person name="Pacheco R."/>
            <person name="Padilla G."/>
            <person name="Ferreira P."/>
            <person name="Barriuso J."/>
            <person name="Kellner H."/>
            <person name="Castanera R."/>
            <person name="Alfaro M."/>
            <person name="Ramirez L."/>
            <person name="Pisabarro A.G."/>
            <person name="Kuo A."/>
            <person name="Tritt A."/>
            <person name="Lipzen A."/>
            <person name="He G."/>
            <person name="Yan M."/>
            <person name="Ng V."/>
            <person name="Cullen D."/>
            <person name="Martin F."/>
            <person name="Rosso M.-N."/>
            <person name="Henrissat B."/>
            <person name="Hibbett D."/>
            <person name="Martinez A.T."/>
            <person name="Grigoriev I.V."/>
        </authorList>
    </citation>
    <scope>NUCLEOTIDE SEQUENCE</scope>
    <source>
        <strain evidence="13">AH 40177</strain>
    </source>
</reference>
<dbReference type="GO" id="GO:0005743">
    <property type="term" value="C:mitochondrial inner membrane"/>
    <property type="evidence" value="ECO:0007669"/>
    <property type="project" value="UniProtKB-SubCell"/>
</dbReference>
<dbReference type="InterPro" id="IPR018850">
    <property type="entry name" value="Mt_escape_2_C"/>
</dbReference>
<comment type="caution">
    <text evidence="13">The sequence shown here is derived from an EMBL/GenBank/DDBJ whole genome shotgun (WGS) entry which is preliminary data.</text>
</comment>
<feature type="region of interest" description="Disordered" evidence="11">
    <location>
        <begin position="454"/>
        <end position="506"/>
    </location>
</feature>
<dbReference type="Proteomes" id="UP000772434">
    <property type="component" value="Unassembled WGS sequence"/>
</dbReference>
<evidence type="ECO:0000256" key="1">
    <source>
        <dbReference type="ARBA" id="ARBA00004434"/>
    </source>
</evidence>
<evidence type="ECO:0000256" key="10">
    <source>
        <dbReference type="RuleBase" id="RU367108"/>
    </source>
</evidence>
<evidence type="ECO:0000256" key="4">
    <source>
        <dbReference type="ARBA" id="ARBA00022692"/>
    </source>
</evidence>
<evidence type="ECO:0000313" key="13">
    <source>
        <dbReference type="EMBL" id="KAF9070419.1"/>
    </source>
</evidence>
<comment type="similarity">
    <text evidence="2 10">Belongs to the YME2 family.</text>
</comment>
<protein>
    <recommendedName>
        <fullName evidence="3 10">Mitochondrial escape protein 2</fullName>
    </recommendedName>
</protein>
<evidence type="ECO:0000313" key="14">
    <source>
        <dbReference type="Proteomes" id="UP000772434"/>
    </source>
</evidence>
<gene>
    <name evidence="13" type="ORF">BDP27DRAFT_1324016</name>
</gene>
<keyword evidence="10" id="KW-0694">RNA-binding</keyword>
<accession>A0A9P5PW72</accession>
<dbReference type="OrthoDB" id="10267654at2759"/>
<organism evidence="13 14">
    <name type="scientific">Rhodocollybia butyracea</name>
    <dbReference type="NCBI Taxonomy" id="206335"/>
    <lineage>
        <taxon>Eukaryota</taxon>
        <taxon>Fungi</taxon>
        <taxon>Dikarya</taxon>
        <taxon>Basidiomycota</taxon>
        <taxon>Agaricomycotina</taxon>
        <taxon>Agaricomycetes</taxon>
        <taxon>Agaricomycetidae</taxon>
        <taxon>Agaricales</taxon>
        <taxon>Marasmiineae</taxon>
        <taxon>Omphalotaceae</taxon>
        <taxon>Rhodocollybia</taxon>
    </lineage>
</organism>
<keyword evidence="6" id="KW-1133">Transmembrane helix</keyword>
<feature type="compositionally biased region" description="Basic and acidic residues" evidence="11">
    <location>
        <begin position="495"/>
        <end position="506"/>
    </location>
</feature>
<sequence>MFRRGALSGFTQYRVFRSPPISRSFSTVKEDTEVVQERDGCVFIDSVFPILLARFDIRRHFVKPYQDTLLTNLKERFSAVKTHSLQIISLDPHFKDGGVFVRFKYTSPQSEDVALKNIEESMRNEAMANGGITTWLGTRKANVWRVKGSPWNEDIVSRYSTPMLKVSFEGPDLPEETLYNLFRPYGRIETLSPPDPAPAGTQRFSTVAFSSVKAATVARNVIYGLEIPNAGGTTRLRISYLYPISGHAVRDWITNHPRISLPVLFFLIGTFTYTVFDPIRVLFVEAKLLDWFDLKEFKIYRWLRANTLERLYSKSEAFPADKQVWKEREDAQRALQAYLSDVPSTVTFVHGPQGSGKTTMIAATLKATERKSLVIDCNKLSKASSDAQLVAGLAKQTGYWPVFSFMNRINSLIDVASVGLIGQKAGLSRSVDEQLKEILDTVAVGLRNVNKRQHNEVMKKIQKNTKNETKRDTNQVKESHNEKASVDVQRTGDQNNRKDTEGGRKDGVDVQAVEALPIVVIRNFAGKTGSSRTVLLDALAQWAAKLAENQIAHVVVVSDNRENSKKVAKALQSKPLNFVALYDADEASALTFVQEKLQQADVNVSLSREEKTFVQRLGGRSVDLESLVNKVRSGMSVKEAVEDIISRGVGELRKNAFGDDADDAKSLPWTRDQAWMLLNLLSKNSEVPYHQVLLDYPFKGDELPLRSMEHAELITIATQDGRPSVIIPGKPVFRWVFERLVNDPVFRASQEIEFNNRLISGAEVTIQACEEELLKLTEIRRDTPTTWFGEDASSRRTQYLMKKMRDSELKLESLERKNVELKKSLTKLS</sequence>
<evidence type="ECO:0000256" key="9">
    <source>
        <dbReference type="ARBA" id="ARBA00025276"/>
    </source>
</evidence>
<dbReference type="PANTHER" id="PTHR32198">
    <property type="entry name" value="MITOCHONDRIAL ESCAPE PROTEIN 2"/>
    <property type="match status" value="1"/>
</dbReference>
<comment type="function">
    <text evidence="9 10">Plays a role in maintaining the mitochondrial genome and in controlling the mtDNA escape. Involved in the regulation of mtDNA nucleotide structure and number. May have a dispensable role in early maturation of pre-rRNA.</text>
</comment>
<dbReference type="GO" id="GO:0003723">
    <property type="term" value="F:RNA binding"/>
    <property type="evidence" value="ECO:0007669"/>
    <property type="project" value="UniProtKB-UniRule"/>
</dbReference>
<evidence type="ECO:0000256" key="7">
    <source>
        <dbReference type="ARBA" id="ARBA00023128"/>
    </source>
</evidence>
<keyword evidence="8" id="KW-0472">Membrane</keyword>
<feature type="domain" description="Mitochondrial escape protein 2 C-terminal" evidence="12">
    <location>
        <begin position="328"/>
        <end position="778"/>
    </location>
</feature>
<keyword evidence="5 10" id="KW-0999">Mitochondrion inner membrane</keyword>
<evidence type="ECO:0000256" key="8">
    <source>
        <dbReference type="ARBA" id="ARBA00023136"/>
    </source>
</evidence>
<dbReference type="InterPro" id="IPR039627">
    <property type="entry name" value="Yme2_C"/>
</dbReference>
<dbReference type="Gene3D" id="3.40.50.300">
    <property type="entry name" value="P-loop containing nucleotide triphosphate hydrolases"/>
    <property type="match status" value="1"/>
</dbReference>
<evidence type="ECO:0000256" key="11">
    <source>
        <dbReference type="SAM" id="MobiDB-lite"/>
    </source>
</evidence>
<feature type="compositionally biased region" description="Basic and acidic residues" evidence="11">
    <location>
        <begin position="454"/>
        <end position="485"/>
    </location>
</feature>
<evidence type="ECO:0000256" key="6">
    <source>
        <dbReference type="ARBA" id="ARBA00022989"/>
    </source>
</evidence>
<comment type="subcellular location">
    <subcellularLocation>
        <location evidence="1 10">Mitochondrion inner membrane</location>
        <topology evidence="1 10">Single-pass membrane protein</topology>
    </subcellularLocation>
</comment>
<dbReference type="PANTHER" id="PTHR32198:SF2">
    <property type="entry name" value="MITOCHONDRIAL ESCAPE PROTEIN 2"/>
    <property type="match status" value="1"/>
</dbReference>
<keyword evidence="4" id="KW-0812">Transmembrane</keyword>